<sequence length="262" mass="28037">MADEIVVGVSASATALVAVRWAARLARERHLPVMLVHAGQDAGALARAVSVAEGEGVGVRAESSEQSVVPLLLEWSRVARMLVLGASGRSSAVARHTRSPALTVAARAGCPVVVVRGGCRPGPVVVGVDGSEAGERAVGLAFDEAARRDVPLVALHASSDAEYRTATAPAMRPVEWEPRREDDRRPLSERLAGWRERYPEVVLERIVVRDRPRHHLLRWSERAHLVVVGTRGRAGLPGMVLGSTSRTLAQRAGCPVMVVPPR</sequence>
<evidence type="ECO:0000259" key="4">
    <source>
        <dbReference type="Pfam" id="PF00582"/>
    </source>
</evidence>
<evidence type="ECO:0000256" key="3">
    <source>
        <dbReference type="ARBA" id="ARBA00022840"/>
    </source>
</evidence>
<gene>
    <name evidence="5" type="ORF">ORV05_14940</name>
</gene>
<dbReference type="PANTHER" id="PTHR46268">
    <property type="entry name" value="STRESS RESPONSE PROTEIN NHAX"/>
    <property type="match status" value="1"/>
</dbReference>
<feature type="domain" description="UspA" evidence="4">
    <location>
        <begin position="1"/>
        <end position="46"/>
    </location>
</feature>
<dbReference type="Proteomes" id="UP001163203">
    <property type="component" value="Chromosome"/>
</dbReference>
<evidence type="ECO:0000313" key="5">
    <source>
        <dbReference type="EMBL" id="WAL69008.1"/>
    </source>
</evidence>
<organism evidence="5 6">
    <name type="scientific">Amycolatopsis cynarae</name>
    <dbReference type="NCBI Taxonomy" id="2995223"/>
    <lineage>
        <taxon>Bacteria</taxon>
        <taxon>Bacillati</taxon>
        <taxon>Actinomycetota</taxon>
        <taxon>Actinomycetes</taxon>
        <taxon>Pseudonocardiales</taxon>
        <taxon>Pseudonocardiaceae</taxon>
        <taxon>Amycolatopsis</taxon>
    </lineage>
</organism>
<keyword evidence="3" id="KW-0067">ATP-binding</keyword>
<evidence type="ECO:0000313" key="6">
    <source>
        <dbReference type="Proteomes" id="UP001163203"/>
    </source>
</evidence>
<keyword evidence="6" id="KW-1185">Reference proteome</keyword>
<dbReference type="InterPro" id="IPR006015">
    <property type="entry name" value="Universal_stress_UspA"/>
</dbReference>
<evidence type="ECO:0000256" key="2">
    <source>
        <dbReference type="ARBA" id="ARBA00022741"/>
    </source>
</evidence>
<dbReference type="PRINTS" id="PR01438">
    <property type="entry name" value="UNVRSLSTRESS"/>
</dbReference>
<keyword evidence="2" id="KW-0547">Nucleotide-binding</keyword>
<dbReference type="EMBL" id="CP113836">
    <property type="protein sequence ID" value="WAL69008.1"/>
    <property type="molecule type" value="Genomic_DNA"/>
</dbReference>
<evidence type="ECO:0000256" key="1">
    <source>
        <dbReference type="ARBA" id="ARBA00008791"/>
    </source>
</evidence>
<dbReference type="Gene3D" id="3.40.50.620">
    <property type="entry name" value="HUPs"/>
    <property type="match status" value="2"/>
</dbReference>
<accession>A0ABY7BEG0</accession>
<dbReference type="InterPro" id="IPR014729">
    <property type="entry name" value="Rossmann-like_a/b/a_fold"/>
</dbReference>
<reference evidence="5" key="1">
    <citation type="submission" date="2022-11" db="EMBL/GenBank/DDBJ databases">
        <authorList>
            <person name="Mo P."/>
        </authorList>
    </citation>
    <scope>NUCLEOTIDE SEQUENCE</scope>
    <source>
        <strain evidence="5">HUAS 11-8</strain>
    </source>
</reference>
<dbReference type="InterPro" id="IPR006016">
    <property type="entry name" value="UspA"/>
</dbReference>
<dbReference type="PANTHER" id="PTHR46268:SF27">
    <property type="entry name" value="UNIVERSAL STRESS PROTEIN RV2623"/>
    <property type="match status" value="1"/>
</dbReference>
<feature type="domain" description="UspA" evidence="4">
    <location>
        <begin position="123"/>
        <end position="260"/>
    </location>
</feature>
<name>A0ABY7BEG0_9PSEU</name>
<proteinExistence type="inferred from homology"/>
<comment type="similarity">
    <text evidence="1">Belongs to the universal stress protein A family.</text>
</comment>
<dbReference type="SUPFAM" id="SSF52402">
    <property type="entry name" value="Adenine nucleotide alpha hydrolases-like"/>
    <property type="match status" value="2"/>
</dbReference>
<dbReference type="RefSeq" id="WP_268759097.1">
    <property type="nucleotide sequence ID" value="NZ_CP113836.1"/>
</dbReference>
<dbReference type="Pfam" id="PF00582">
    <property type="entry name" value="Usp"/>
    <property type="match status" value="2"/>
</dbReference>
<protein>
    <submittedName>
        <fullName evidence="5">Universal stress protein</fullName>
    </submittedName>
</protein>